<dbReference type="Proteomes" id="UP000064967">
    <property type="component" value="Chromosome"/>
</dbReference>
<keyword evidence="3" id="KW-1185">Reference proteome</keyword>
<gene>
    <name evidence="2" type="ORF">AKJ09_09322</name>
</gene>
<dbReference type="AlphaFoldDB" id="A0A0K1QA90"/>
<proteinExistence type="predicted"/>
<reference evidence="2 3" key="1">
    <citation type="submission" date="2015-08" db="EMBL/GenBank/DDBJ databases">
        <authorList>
            <person name="Babu N.S."/>
            <person name="Beckwith C.J."/>
            <person name="Beseler K.G."/>
            <person name="Brison A."/>
            <person name="Carone J.V."/>
            <person name="Caskin T.P."/>
            <person name="Diamond M."/>
            <person name="Durham M.E."/>
            <person name="Foxe J.M."/>
            <person name="Go M."/>
            <person name="Henderson B.A."/>
            <person name="Jones I.B."/>
            <person name="McGettigan J.A."/>
            <person name="Micheletti S.J."/>
            <person name="Nasrallah M.E."/>
            <person name="Ortiz D."/>
            <person name="Piller C.R."/>
            <person name="Privatt S.R."/>
            <person name="Schneider S.L."/>
            <person name="Sharp S."/>
            <person name="Smith T.C."/>
            <person name="Stanton J.D."/>
            <person name="Ullery H.E."/>
            <person name="Wilson R.J."/>
            <person name="Serrano M.G."/>
            <person name="Buck G."/>
            <person name="Lee V."/>
            <person name="Wang Y."/>
            <person name="Carvalho R."/>
            <person name="Voegtly L."/>
            <person name="Shi R."/>
            <person name="Duckworth R."/>
            <person name="Johnson A."/>
            <person name="Loviza R."/>
            <person name="Walstead R."/>
            <person name="Shah Z."/>
            <person name="Kiflezghi M."/>
            <person name="Wade K."/>
            <person name="Ball S.L."/>
            <person name="Bradley K.W."/>
            <person name="Asai D.J."/>
            <person name="Bowman C.A."/>
            <person name="Russell D.A."/>
            <person name="Pope W.H."/>
            <person name="Jacobs-Sera D."/>
            <person name="Hendrix R.W."/>
            <person name="Hatfull G.F."/>
        </authorList>
    </citation>
    <scope>NUCLEOTIDE SEQUENCE [LARGE SCALE GENOMIC DNA]</scope>
    <source>
        <strain evidence="2 3">DSM 27648</strain>
    </source>
</reference>
<evidence type="ECO:0000313" key="3">
    <source>
        <dbReference type="Proteomes" id="UP000064967"/>
    </source>
</evidence>
<organism evidence="2 3">
    <name type="scientific">Labilithrix luteola</name>
    <dbReference type="NCBI Taxonomy" id="1391654"/>
    <lineage>
        <taxon>Bacteria</taxon>
        <taxon>Pseudomonadati</taxon>
        <taxon>Myxococcota</taxon>
        <taxon>Polyangia</taxon>
        <taxon>Polyangiales</taxon>
        <taxon>Labilitrichaceae</taxon>
        <taxon>Labilithrix</taxon>
    </lineage>
</organism>
<name>A0A0K1QA90_9BACT</name>
<sequence>MQLALHFARRMNAQTLAASLRMARPRNALLSTVVVVVSLAPLACARETGGASDDRSKANATNTETRSVVDPSCPEEHGQRVDVPTGRCTAGAECTFETIGTCKPGGFVPAVPNQWECRCVEGTWTCEIVSGGYGLVPCPDAGSVDADVH</sequence>
<protein>
    <submittedName>
        <fullName evidence="2">Uncharacterized protein</fullName>
    </submittedName>
</protein>
<dbReference type="KEGG" id="llu:AKJ09_09322"/>
<evidence type="ECO:0000256" key="1">
    <source>
        <dbReference type="SAM" id="MobiDB-lite"/>
    </source>
</evidence>
<dbReference type="EMBL" id="CP012333">
    <property type="protein sequence ID" value="AKV02659.1"/>
    <property type="molecule type" value="Genomic_DNA"/>
</dbReference>
<dbReference type="STRING" id="1391654.AKJ09_09322"/>
<feature type="region of interest" description="Disordered" evidence="1">
    <location>
        <begin position="47"/>
        <end position="81"/>
    </location>
</feature>
<accession>A0A0K1QA90</accession>
<evidence type="ECO:0000313" key="2">
    <source>
        <dbReference type="EMBL" id="AKV02659.1"/>
    </source>
</evidence>